<dbReference type="AlphaFoldDB" id="A0A938Y7N6"/>
<reference evidence="3" key="1">
    <citation type="submission" date="2021-01" db="EMBL/GenBank/DDBJ databases">
        <title>Novel species in genus Nocardioides.</title>
        <authorList>
            <person name="Zhang G."/>
        </authorList>
    </citation>
    <scope>NUCLEOTIDE SEQUENCE</scope>
    <source>
        <strain evidence="3">Zg-536</strain>
    </source>
</reference>
<gene>
    <name evidence="3" type="ORF">JK386_12845</name>
</gene>
<feature type="transmembrane region" description="Helical" evidence="2">
    <location>
        <begin position="91"/>
        <end position="113"/>
    </location>
</feature>
<evidence type="ECO:0000256" key="2">
    <source>
        <dbReference type="SAM" id="Phobius"/>
    </source>
</evidence>
<sequence>MSTGHLPPPPPPSQPATHQPAPAASGVDLRSVLDTPRVPFWRLLLVELRKSYDTRAGFWLLAAIGILVALVEGFVFVLTLVYEESILFEDFAFIAGGITSLLLPVLAIMLVTGEWSQRSAMVTFALEPRRSRVIGAKFVAAMVYVVATLVAMLAIALVLTTVCELVQPDQTYWQFDLGEFLAFGLGQAITMTIGFAFACLLLNTPAAIVLFFLYWYLLPVVLGAIGMIREGVGDALEWINLQIAIGPLTEGTLDSGEEWGKLIVSAVVWIGLPLGLGLLRILRAEVK</sequence>
<keyword evidence="2" id="KW-0812">Transmembrane</keyword>
<feature type="transmembrane region" description="Helical" evidence="2">
    <location>
        <begin position="134"/>
        <end position="160"/>
    </location>
</feature>
<feature type="transmembrane region" description="Helical" evidence="2">
    <location>
        <begin position="58"/>
        <end position="79"/>
    </location>
</feature>
<keyword evidence="2" id="KW-0472">Membrane</keyword>
<evidence type="ECO:0000313" key="3">
    <source>
        <dbReference type="EMBL" id="MBM9460790.1"/>
    </source>
</evidence>
<feature type="transmembrane region" description="Helical" evidence="2">
    <location>
        <begin position="262"/>
        <end position="282"/>
    </location>
</feature>
<feature type="transmembrane region" description="Helical" evidence="2">
    <location>
        <begin position="209"/>
        <end position="228"/>
    </location>
</feature>
<keyword evidence="2" id="KW-1133">Transmembrane helix</keyword>
<feature type="transmembrane region" description="Helical" evidence="2">
    <location>
        <begin position="180"/>
        <end position="202"/>
    </location>
</feature>
<evidence type="ECO:0000256" key="1">
    <source>
        <dbReference type="SAM" id="MobiDB-lite"/>
    </source>
</evidence>
<keyword evidence="4" id="KW-1185">Reference proteome</keyword>
<feature type="region of interest" description="Disordered" evidence="1">
    <location>
        <begin position="1"/>
        <end position="23"/>
    </location>
</feature>
<dbReference type="RefSeq" id="WP_205292086.1">
    <property type="nucleotide sequence ID" value="NZ_CP074406.1"/>
</dbReference>
<dbReference type="EMBL" id="JAERTX010000010">
    <property type="protein sequence ID" value="MBM9460790.1"/>
    <property type="molecule type" value="Genomic_DNA"/>
</dbReference>
<accession>A0A938Y7N6</accession>
<proteinExistence type="predicted"/>
<feature type="compositionally biased region" description="Pro residues" evidence="1">
    <location>
        <begin position="1"/>
        <end position="14"/>
    </location>
</feature>
<protein>
    <submittedName>
        <fullName evidence="3">ABC transporter permease</fullName>
    </submittedName>
</protein>
<evidence type="ECO:0000313" key="4">
    <source>
        <dbReference type="Proteomes" id="UP000663791"/>
    </source>
</evidence>
<comment type="caution">
    <text evidence="3">The sequence shown here is derived from an EMBL/GenBank/DDBJ whole genome shotgun (WGS) entry which is preliminary data.</text>
</comment>
<dbReference type="Proteomes" id="UP000663791">
    <property type="component" value="Unassembled WGS sequence"/>
</dbReference>
<organism evidence="3 4">
    <name type="scientific">Nocardioides faecalis</name>
    <dbReference type="NCBI Taxonomy" id="2803858"/>
    <lineage>
        <taxon>Bacteria</taxon>
        <taxon>Bacillati</taxon>
        <taxon>Actinomycetota</taxon>
        <taxon>Actinomycetes</taxon>
        <taxon>Propionibacteriales</taxon>
        <taxon>Nocardioidaceae</taxon>
        <taxon>Nocardioides</taxon>
    </lineage>
</organism>
<name>A0A938Y7N6_9ACTN</name>